<reference evidence="1 2" key="1">
    <citation type="submission" date="2019-03" db="EMBL/GenBank/DDBJ databases">
        <title>Paraburkholderia sp. 7MH5, isolated from subtropical forest soil.</title>
        <authorList>
            <person name="Gao Z.-H."/>
            <person name="Qiu L.-H."/>
        </authorList>
    </citation>
    <scope>NUCLEOTIDE SEQUENCE [LARGE SCALE GENOMIC DNA]</scope>
    <source>
        <strain evidence="1 2">7MH5</strain>
    </source>
</reference>
<dbReference type="Proteomes" id="UP000295727">
    <property type="component" value="Chromosome 1"/>
</dbReference>
<dbReference type="KEGG" id="ppai:E1956_01080"/>
<evidence type="ECO:0000313" key="1">
    <source>
        <dbReference type="EMBL" id="QBQ95909.1"/>
    </source>
</evidence>
<accession>A0A4P7CPR5</accession>
<dbReference type="RefSeq" id="WP_134746666.1">
    <property type="nucleotide sequence ID" value="NZ_CP038148.1"/>
</dbReference>
<evidence type="ECO:0000313" key="2">
    <source>
        <dbReference type="Proteomes" id="UP000295727"/>
    </source>
</evidence>
<sequence length="658" mass="72829">MSQTAAVASVEVKSTEAAASGSAGSKRVVVVDDELAGERFSELGHECAALLEDPNGPEFNELWEIAKIVKDPKEWQQWDINRIRQYLTSDAVVSEVILSAAFRDRATDALNRPLANFLARHEKIRLLKSCIQEAYPQPEFDVRFQDTRPAGGVLMQCELVILDLVLAGSANPVDEAVEYLKKFADDFADQALPPIIFMSSHDEVIVHQRRFSSESKISAAGLLVMKKADVYAESFGVEGLRLTYQQLSRQRDVAYRMRTFMRVWTTALDNARRSAERSIWNLDAAAMQEIHFKASADFDPYDGHLNELLAREYMWHVESDREVRAAIAALDVCFKDQIKGNPAKITHHFITPFVDPANLGTLLSRFTWTGLENPTPLWDVEAATASAEFNELVPFGALLVGEGFGQGAECLIHITQQCDLNGASRDPSSNRTVLFAVVEAIELKPHTLPEYTTQDLVARALKVEGKEYDFRLLRGRMLALSVHEFIGYADRLRYRVCGRLRQDIASHFTLASANHMTRPASQAMVRSQAISAKVFLRGAQIADQQVAFLDSSVPGAGRVPAKIFQLTRDGQSLSFQDDACIMIALWVKSEAKKAGISGEIDADVLCNALRTGRRDGQQLAGGVEIAVRTGKLQEAFKPARTVQASADRLSLVVVTESA</sequence>
<keyword evidence="2" id="KW-1185">Reference proteome</keyword>
<protein>
    <submittedName>
        <fullName evidence="1">Uncharacterized protein</fullName>
    </submittedName>
</protein>
<name>A0A4P7CPR5_9BURK</name>
<organism evidence="1 2">
    <name type="scientific">Paraburkholderia pallida</name>
    <dbReference type="NCBI Taxonomy" id="2547399"/>
    <lineage>
        <taxon>Bacteria</taxon>
        <taxon>Pseudomonadati</taxon>
        <taxon>Pseudomonadota</taxon>
        <taxon>Betaproteobacteria</taxon>
        <taxon>Burkholderiales</taxon>
        <taxon>Burkholderiaceae</taxon>
        <taxon>Paraburkholderia</taxon>
    </lineage>
</organism>
<dbReference type="OrthoDB" id="9135702at2"/>
<dbReference type="AlphaFoldDB" id="A0A4P7CPR5"/>
<gene>
    <name evidence="1" type="ORF">E1956_01080</name>
</gene>
<dbReference type="EMBL" id="CP038148">
    <property type="protein sequence ID" value="QBQ95909.1"/>
    <property type="molecule type" value="Genomic_DNA"/>
</dbReference>
<proteinExistence type="predicted"/>